<evidence type="ECO:0000256" key="6">
    <source>
        <dbReference type="ARBA" id="ARBA00022692"/>
    </source>
</evidence>
<feature type="compositionally biased region" description="Low complexity" evidence="11">
    <location>
        <begin position="1268"/>
        <end position="1278"/>
    </location>
</feature>
<feature type="compositionally biased region" description="Low complexity" evidence="11">
    <location>
        <begin position="1355"/>
        <end position="1378"/>
    </location>
</feature>
<keyword evidence="3" id="KW-1003">Cell membrane</keyword>
<keyword evidence="9" id="KW-0325">Glycoprotein</keyword>
<keyword evidence="5" id="KW-0808">Transferase</keyword>
<feature type="transmembrane region" description="Helical" evidence="12">
    <location>
        <begin position="209"/>
        <end position="231"/>
    </location>
</feature>
<keyword evidence="15" id="KW-1185">Reference proteome</keyword>
<evidence type="ECO:0000256" key="2">
    <source>
        <dbReference type="ARBA" id="ARBA00012543"/>
    </source>
</evidence>
<dbReference type="PANTHER" id="PTHR22914:SF16">
    <property type="entry name" value="CHITIN SYNTHASE 3"/>
    <property type="match status" value="1"/>
</dbReference>
<evidence type="ECO:0000256" key="11">
    <source>
        <dbReference type="SAM" id="MobiDB-lite"/>
    </source>
</evidence>
<feature type="compositionally biased region" description="Polar residues" evidence="11">
    <location>
        <begin position="1242"/>
        <end position="1266"/>
    </location>
</feature>
<feature type="region of interest" description="Disordered" evidence="11">
    <location>
        <begin position="1238"/>
        <end position="1278"/>
    </location>
</feature>
<dbReference type="InterPro" id="IPR054295">
    <property type="entry name" value="CHS4-like_dom"/>
</dbReference>
<comment type="subcellular location">
    <subcellularLocation>
        <location evidence="1">Cell membrane</location>
        <topology evidence="1">Multi-pass membrane protein</topology>
    </subcellularLocation>
</comment>
<dbReference type="GO" id="GO:0030428">
    <property type="term" value="C:cell septum"/>
    <property type="evidence" value="ECO:0007669"/>
    <property type="project" value="TreeGrafter"/>
</dbReference>
<evidence type="ECO:0000313" key="15">
    <source>
        <dbReference type="Proteomes" id="UP000308199"/>
    </source>
</evidence>
<dbReference type="Pfam" id="PF22997">
    <property type="entry name" value="CHS4"/>
    <property type="match status" value="1"/>
</dbReference>
<feature type="compositionally biased region" description="Pro residues" evidence="11">
    <location>
        <begin position="10"/>
        <end position="21"/>
    </location>
</feature>
<keyword evidence="6 12" id="KW-0812">Transmembrane</keyword>
<comment type="catalytic activity">
    <reaction evidence="10">
        <text>[(1-&gt;4)-N-acetyl-beta-D-glucosaminyl](n) + UDP-N-acetyl-alpha-D-glucosamine = [(1-&gt;4)-N-acetyl-beta-D-glucosaminyl](n+1) + UDP + H(+)</text>
        <dbReference type="Rhea" id="RHEA:16637"/>
        <dbReference type="Rhea" id="RHEA-COMP:9593"/>
        <dbReference type="Rhea" id="RHEA-COMP:9595"/>
        <dbReference type="ChEBI" id="CHEBI:15378"/>
        <dbReference type="ChEBI" id="CHEBI:17029"/>
        <dbReference type="ChEBI" id="CHEBI:57705"/>
        <dbReference type="ChEBI" id="CHEBI:58223"/>
        <dbReference type="EC" id="2.4.1.16"/>
    </reaction>
</comment>
<proteinExistence type="predicted"/>
<feature type="compositionally biased region" description="Basic and acidic residues" evidence="11">
    <location>
        <begin position="50"/>
        <end position="61"/>
    </location>
</feature>
<evidence type="ECO:0000256" key="7">
    <source>
        <dbReference type="ARBA" id="ARBA00022989"/>
    </source>
</evidence>
<evidence type="ECO:0000256" key="1">
    <source>
        <dbReference type="ARBA" id="ARBA00004651"/>
    </source>
</evidence>
<evidence type="ECO:0000256" key="8">
    <source>
        <dbReference type="ARBA" id="ARBA00023136"/>
    </source>
</evidence>
<dbReference type="InterPro" id="IPR004835">
    <property type="entry name" value="Chitin_synth"/>
</dbReference>
<dbReference type="EC" id="2.4.1.16" evidence="2"/>
<keyword evidence="8 12" id="KW-0472">Membrane</keyword>
<feature type="compositionally biased region" description="Pro residues" evidence="11">
    <location>
        <begin position="1437"/>
        <end position="1448"/>
    </location>
</feature>
<dbReference type="GO" id="GO:0004100">
    <property type="term" value="F:chitin synthase activity"/>
    <property type="evidence" value="ECO:0007669"/>
    <property type="project" value="UniProtKB-EC"/>
</dbReference>
<feature type="transmembrane region" description="Helical" evidence="12">
    <location>
        <begin position="1076"/>
        <end position="1100"/>
    </location>
</feature>
<feature type="region of interest" description="Disordered" evidence="11">
    <location>
        <begin position="1"/>
        <end position="61"/>
    </location>
</feature>
<feature type="region of interest" description="Disordered" evidence="11">
    <location>
        <begin position="597"/>
        <end position="629"/>
    </location>
</feature>
<feature type="compositionally biased region" description="Polar residues" evidence="11">
    <location>
        <begin position="1412"/>
        <end position="1424"/>
    </location>
</feature>
<dbReference type="Pfam" id="PF03142">
    <property type="entry name" value="Chitin_synth_2"/>
    <property type="match status" value="1"/>
</dbReference>
<keyword evidence="7 12" id="KW-1133">Transmembrane helix</keyword>
<dbReference type="OrthoDB" id="370884at2759"/>
<evidence type="ECO:0000256" key="4">
    <source>
        <dbReference type="ARBA" id="ARBA00022676"/>
    </source>
</evidence>
<accession>A0A4S4KY19</accession>
<evidence type="ECO:0000313" key="14">
    <source>
        <dbReference type="EMBL" id="THH03792.1"/>
    </source>
</evidence>
<feature type="compositionally biased region" description="Polar residues" evidence="11">
    <location>
        <begin position="1314"/>
        <end position="1328"/>
    </location>
</feature>
<feature type="region of interest" description="Disordered" evidence="11">
    <location>
        <begin position="1314"/>
        <end position="1448"/>
    </location>
</feature>
<dbReference type="GO" id="GO:0006031">
    <property type="term" value="P:chitin biosynthetic process"/>
    <property type="evidence" value="ECO:0007669"/>
    <property type="project" value="TreeGrafter"/>
</dbReference>
<reference evidence="14 15" key="1">
    <citation type="submission" date="2019-02" db="EMBL/GenBank/DDBJ databases">
        <title>Genome sequencing of the rare red list fungi Phellinidium pouzarii.</title>
        <authorList>
            <person name="Buettner E."/>
            <person name="Kellner H."/>
        </authorList>
    </citation>
    <scope>NUCLEOTIDE SEQUENCE [LARGE SCALE GENOMIC DNA]</scope>
    <source>
        <strain evidence="14 15">DSM 108285</strain>
    </source>
</reference>
<dbReference type="Proteomes" id="UP000308199">
    <property type="component" value="Unassembled WGS sequence"/>
</dbReference>
<evidence type="ECO:0000256" key="5">
    <source>
        <dbReference type="ARBA" id="ARBA00022679"/>
    </source>
</evidence>
<feature type="transmembrane region" description="Helical" evidence="12">
    <location>
        <begin position="474"/>
        <end position="501"/>
    </location>
</feature>
<dbReference type="CDD" id="cd04190">
    <property type="entry name" value="Chitin_synth_C"/>
    <property type="match status" value="1"/>
</dbReference>
<dbReference type="SUPFAM" id="SSF53448">
    <property type="entry name" value="Nucleotide-diphospho-sugar transferases"/>
    <property type="match status" value="1"/>
</dbReference>
<sequence length="1448" mass="160770">MDYRDSRPPRSVPPRGSPAPNAPAYFDSPEQPPPRPTYNPRGMVSFQNNERGDRQAPLDDGRQRYLSAYHDAALPPIPNDQADMEAGGDFDPALVGRKKSLVRPDREKIEPGHRQWHYRTHAAQLEDEGKARVGLLPSTTGNYPQRAPLRRGKSLLAREQDVPESGLALFKRGATLRRRQSRQTINSEPDAPRVEKTCLPDVPGPHDAWMTYCYFLTICIPGFLLGTCGMRTPEQKRAWREKMGLLSIILLLMAGVAFLTFGFTQAVCGTPTMRFRTATVGNSSVIIHGLDYDFSKFDHPQTGSFTGNINPLFEGGWDVAGADISFMFQNNGDLEWYFPCNVFNQFGTSGVNLTNYDSATTCHVTSTARSDLAAMSPQGQVYYKWSDVRDTSRNLAVFESSVLDFSLLKWLNKAQVNFPDIFNDFMTANGTYNTRDITMQFYRAQQKALGHCLQDIITVGFIDTDTIGCVASEVVLYVSLVFIIGVVAIKFGMAVLFGWFFSWRLGNFRNETYEQRMQRAAEIENWTEDIYRPAPSRYRPNVKSSNGTSEKYSAKRKTFLPSTSRFTPSDALLKVSGNRPTTTYGNMEAVSYKRSTAYGGKKLSPPDTPAYRSSRSSTSLGDSASHKGSFNESPCPFPLNNVVPQPSADYMPFNFPLAHTICLVTAYSESIEGLRTTLDSLATTDYPNSHKLLMVIADGMVKGAGNLMSTPDIVLSMMTELVVPADEVEALPYVAIADGHKRLNMARVYAGFYSYDDNTVERSKQQRVPIVLVAKCGNPLEQNDAKPGNRGKRDSQIVLMSFMQKVMFDERMTSLDPDRYELVLCVDADTKVFPDSLTRMASCMVSDEEIMGLCGETKIANKAETWVTMIQVFEYYISHHMTKAFESMFGGVTCLPGCFSMYRLKAPKGQSGYWVPILANPDIVEHYSENIVDTLHKKNLLLLGEDRYLSTLMLKTFPKRKMIFCPQAVCKTVVPDTFKILLSQRRRWINSTVHNLFELLLVRDLCGTFCFSMQFVVFMDLAGTLVLPAAISFTLYVIIETIIPGGANTTISLILLAIILGLPGVLIVVTSRKIAYVGWMLVYLISLPIWNFVLPAYAFWHFDDFSWGQTRKVSGDKGGDHGDKEGEFDSSHIVMKRWAEFERERRWRGGTQSRDSTFYDMRSNSPKRSSMVSTSETFPAQSDMVDSSNYSGQPRGRHDSSPLVMLPAPLAMSSRSGLVGGTPPSASTAFSRTSEEVPMLGDTNSRSRLISTPPGNDYTSLNQGDAYSSPSMLSSPESYAPANPIETYVNRAGHGANGSTGGVILRQATVSSAYPGETQNPYRHSQPQAAGYDEDYTGTTAESDETQSSTAPIASRGSRQQQRQQSSQPQQQRRAQSRGVSLADNGPVPGPEGVRRVARPQQRRPSSQQPPTNRYSRSSTYGNVTSPISPSSTLPPGAAPPRPFGEFQ</sequence>
<organism evidence="14 15">
    <name type="scientific">Phellinidium pouzarii</name>
    <dbReference type="NCBI Taxonomy" id="167371"/>
    <lineage>
        <taxon>Eukaryota</taxon>
        <taxon>Fungi</taxon>
        <taxon>Dikarya</taxon>
        <taxon>Basidiomycota</taxon>
        <taxon>Agaricomycotina</taxon>
        <taxon>Agaricomycetes</taxon>
        <taxon>Hymenochaetales</taxon>
        <taxon>Hymenochaetaceae</taxon>
        <taxon>Phellinidium</taxon>
    </lineage>
</organism>
<feature type="compositionally biased region" description="Polar residues" evidence="11">
    <location>
        <begin position="1337"/>
        <end position="1352"/>
    </location>
</feature>
<feature type="region of interest" description="Disordered" evidence="11">
    <location>
        <begin position="1152"/>
        <end position="1202"/>
    </location>
</feature>
<dbReference type="PANTHER" id="PTHR22914">
    <property type="entry name" value="CHITIN SYNTHASE"/>
    <property type="match status" value="1"/>
</dbReference>
<comment type="caution">
    <text evidence="14">The sequence shown here is derived from an EMBL/GenBank/DDBJ whole genome shotgun (WGS) entry which is preliminary data.</text>
</comment>
<evidence type="ECO:0000256" key="3">
    <source>
        <dbReference type="ARBA" id="ARBA00022475"/>
    </source>
</evidence>
<evidence type="ECO:0000256" key="10">
    <source>
        <dbReference type="ARBA" id="ARBA00048014"/>
    </source>
</evidence>
<protein>
    <recommendedName>
        <fullName evidence="2">chitin synthase</fullName>
        <ecNumber evidence="2">2.4.1.16</ecNumber>
    </recommendedName>
</protein>
<feature type="transmembrane region" description="Helical" evidence="12">
    <location>
        <begin position="243"/>
        <end position="263"/>
    </location>
</feature>
<dbReference type="GO" id="GO:0005886">
    <property type="term" value="C:plasma membrane"/>
    <property type="evidence" value="ECO:0007669"/>
    <property type="project" value="UniProtKB-SubCell"/>
</dbReference>
<dbReference type="EMBL" id="SGPK01000412">
    <property type="protein sequence ID" value="THH03792.1"/>
    <property type="molecule type" value="Genomic_DNA"/>
</dbReference>
<dbReference type="InterPro" id="IPR029044">
    <property type="entry name" value="Nucleotide-diphossugar_trans"/>
</dbReference>
<feature type="transmembrane region" description="Helical" evidence="12">
    <location>
        <begin position="1051"/>
        <end position="1069"/>
    </location>
</feature>
<feature type="compositionally biased region" description="Polar residues" evidence="11">
    <location>
        <begin position="1152"/>
        <end position="1192"/>
    </location>
</feature>
<feature type="compositionally biased region" description="Low complexity" evidence="11">
    <location>
        <begin position="613"/>
        <end position="623"/>
    </location>
</feature>
<feature type="compositionally biased region" description="Low complexity" evidence="11">
    <location>
        <begin position="1425"/>
        <end position="1436"/>
    </location>
</feature>
<keyword evidence="4" id="KW-0328">Glycosyltransferase</keyword>
<evidence type="ECO:0000259" key="13">
    <source>
        <dbReference type="Pfam" id="PF22997"/>
    </source>
</evidence>
<feature type="transmembrane region" description="Helical" evidence="12">
    <location>
        <begin position="1015"/>
        <end position="1039"/>
    </location>
</feature>
<evidence type="ECO:0000256" key="12">
    <source>
        <dbReference type="SAM" id="Phobius"/>
    </source>
</evidence>
<evidence type="ECO:0000256" key="9">
    <source>
        <dbReference type="ARBA" id="ARBA00023180"/>
    </source>
</evidence>
<gene>
    <name evidence="14" type="ORF">EW145_g6002</name>
</gene>
<name>A0A4S4KY19_9AGAM</name>
<feature type="domain" description="Chitin synthase 4-like" evidence="13">
    <location>
        <begin position="381"/>
        <end position="461"/>
    </location>
</feature>